<organism evidence="2 3">
    <name type="scientific">Thraustotheca clavata</name>
    <dbReference type="NCBI Taxonomy" id="74557"/>
    <lineage>
        <taxon>Eukaryota</taxon>
        <taxon>Sar</taxon>
        <taxon>Stramenopiles</taxon>
        <taxon>Oomycota</taxon>
        <taxon>Saprolegniomycetes</taxon>
        <taxon>Saprolegniales</taxon>
        <taxon>Achlyaceae</taxon>
        <taxon>Thraustotheca</taxon>
    </lineage>
</organism>
<comment type="caution">
    <text evidence="2">The sequence shown here is derived from an EMBL/GenBank/DDBJ whole genome shotgun (WGS) entry which is preliminary data.</text>
</comment>
<evidence type="ECO:0000256" key="1">
    <source>
        <dbReference type="SAM" id="Phobius"/>
    </source>
</evidence>
<name>A0A1W0A1C4_9STRA</name>
<proteinExistence type="predicted"/>
<keyword evidence="3" id="KW-1185">Reference proteome</keyword>
<protein>
    <submittedName>
        <fullName evidence="2">Uncharacterized protein</fullName>
    </submittedName>
</protein>
<keyword evidence="1" id="KW-0472">Membrane</keyword>
<dbReference type="EMBL" id="JNBS01000684">
    <property type="protein sequence ID" value="OQS04074.1"/>
    <property type="molecule type" value="Genomic_DNA"/>
</dbReference>
<keyword evidence="1" id="KW-1133">Transmembrane helix</keyword>
<gene>
    <name evidence="2" type="ORF">THRCLA_20981</name>
</gene>
<feature type="transmembrane region" description="Helical" evidence="1">
    <location>
        <begin position="21"/>
        <end position="40"/>
    </location>
</feature>
<dbReference type="Proteomes" id="UP000243217">
    <property type="component" value="Unassembled WGS sequence"/>
</dbReference>
<evidence type="ECO:0000313" key="2">
    <source>
        <dbReference type="EMBL" id="OQS04074.1"/>
    </source>
</evidence>
<dbReference type="AlphaFoldDB" id="A0A1W0A1C4"/>
<keyword evidence="1" id="KW-0812">Transmembrane</keyword>
<accession>A0A1W0A1C4</accession>
<evidence type="ECO:0000313" key="3">
    <source>
        <dbReference type="Proteomes" id="UP000243217"/>
    </source>
</evidence>
<sequence>MTAQVHPVVGRNAIVLNKKSLLTSLILIVNITIMYCKPLYGFEFGQNYDVMQENITILPGVRNFSDSDEPEVVFTVFETPKEHHSMLQILANQVPITNFSHFNVAPIHILG</sequence>
<reference evidence="2 3" key="1">
    <citation type="journal article" date="2014" name="Genome Biol. Evol.">
        <title>The secreted proteins of Achlya hypogyna and Thraustotheca clavata identify the ancestral oomycete secretome and reveal gene acquisitions by horizontal gene transfer.</title>
        <authorList>
            <person name="Misner I."/>
            <person name="Blouin N."/>
            <person name="Leonard G."/>
            <person name="Richards T.A."/>
            <person name="Lane C.E."/>
        </authorList>
    </citation>
    <scope>NUCLEOTIDE SEQUENCE [LARGE SCALE GENOMIC DNA]</scope>
    <source>
        <strain evidence="2 3">ATCC 34112</strain>
    </source>
</reference>